<dbReference type="Gene3D" id="3.20.20.70">
    <property type="entry name" value="Aldolase class I"/>
    <property type="match status" value="1"/>
</dbReference>
<dbReference type="CDD" id="cd04737">
    <property type="entry name" value="LOX_like_FMN"/>
    <property type="match status" value="1"/>
</dbReference>
<evidence type="ECO:0000256" key="1">
    <source>
        <dbReference type="ARBA" id="ARBA00001917"/>
    </source>
</evidence>
<feature type="binding site" evidence="7">
    <location>
        <position position="165"/>
    </location>
    <ligand>
        <name>FMN</name>
        <dbReference type="ChEBI" id="CHEBI:58210"/>
    </ligand>
</feature>
<dbReference type="PROSITE" id="PS51349">
    <property type="entry name" value="FMN_HYDROXY_ACID_DH_2"/>
    <property type="match status" value="1"/>
</dbReference>
<dbReference type="InterPro" id="IPR012133">
    <property type="entry name" value="Alpha-hydoxy_acid_DH_FMN"/>
</dbReference>
<keyword evidence="4" id="KW-0560">Oxidoreductase</keyword>
<dbReference type="PROSITE" id="PS00557">
    <property type="entry name" value="FMN_HYDROXY_ACID_DH_1"/>
    <property type="match status" value="1"/>
</dbReference>
<evidence type="ECO:0000256" key="7">
    <source>
        <dbReference type="PIRSR" id="PIRSR000138-2"/>
    </source>
</evidence>
<feature type="binding site" evidence="7">
    <location>
        <position position="305"/>
    </location>
    <ligand>
        <name>glyoxylate</name>
        <dbReference type="ChEBI" id="CHEBI:36655"/>
    </ligand>
</feature>
<feature type="binding site" evidence="7">
    <location>
        <position position="278"/>
    </location>
    <ligand>
        <name>FMN</name>
        <dbReference type="ChEBI" id="CHEBI:58210"/>
    </ligand>
</feature>
<name>A0A454A9K3_ECOL5</name>
<evidence type="ECO:0000256" key="3">
    <source>
        <dbReference type="ARBA" id="ARBA00022643"/>
    </source>
</evidence>
<evidence type="ECO:0000256" key="5">
    <source>
        <dbReference type="ARBA" id="ARBA00024042"/>
    </source>
</evidence>
<dbReference type="Proteomes" id="UP000009182">
    <property type="component" value="Chromosome"/>
</dbReference>
<dbReference type="InterPro" id="IPR006311">
    <property type="entry name" value="TAT_signal"/>
</dbReference>
<dbReference type="PROSITE" id="PS51318">
    <property type="entry name" value="TAT"/>
    <property type="match status" value="1"/>
</dbReference>
<comment type="cofactor">
    <cofactor evidence="1">
        <name>FMN</name>
        <dbReference type="ChEBI" id="CHEBI:58210"/>
    </cofactor>
</comment>
<evidence type="ECO:0000256" key="4">
    <source>
        <dbReference type="ARBA" id="ARBA00023002"/>
    </source>
</evidence>
<evidence type="ECO:0000256" key="6">
    <source>
        <dbReference type="PIRSR" id="PIRSR000138-1"/>
    </source>
</evidence>
<protein>
    <submittedName>
        <fullName evidence="9">Putative FMN-dependent dehydrogenase</fullName>
    </submittedName>
</protein>
<dbReference type="PANTHER" id="PTHR10578:SF107">
    <property type="entry name" value="2-HYDROXYACID OXIDASE 1"/>
    <property type="match status" value="1"/>
</dbReference>
<dbReference type="InterPro" id="IPR008259">
    <property type="entry name" value="FMN_hydac_DH_AS"/>
</dbReference>
<feature type="binding site" evidence="7">
    <location>
        <position position="188"/>
    </location>
    <ligand>
        <name>glyoxylate</name>
        <dbReference type="ChEBI" id="CHEBI:36655"/>
    </ligand>
</feature>
<dbReference type="SMART" id="SM01240">
    <property type="entry name" value="IMPDH"/>
    <property type="match status" value="1"/>
</dbReference>
<dbReference type="KEGG" id="ecp:ECP_3788"/>
<feature type="binding site" evidence="7">
    <location>
        <position position="300"/>
    </location>
    <ligand>
        <name>FMN</name>
        <dbReference type="ChEBI" id="CHEBI:58210"/>
    </ligand>
</feature>
<feature type="binding site" evidence="7">
    <location>
        <begin position="333"/>
        <end position="337"/>
    </location>
    <ligand>
        <name>FMN</name>
        <dbReference type="ChEBI" id="CHEBI:58210"/>
    </ligand>
</feature>
<keyword evidence="2 7" id="KW-0285">Flavoprotein</keyword>
<dbReference type="EMBL" id="CP000247">
    <property type="protein sequence ID" value="ABG71759.1"/>
    <property type="molecule type" value="Genomic_DNA"/>
</dbReference>
<dbReference type="PANTHER" id="PTHR10578">
    <property type="entry name" value="S -2-HYDROXY-ACID OXIDASE-RELATED"/>
    <property type="match status" value="1"/>
</dbReference>
<dbReference type="InterPro" id="IPR000262">
    <property type="entry name" value="FMN-dep_DH"/>
</dbReference>
<feature type="binding site" evidence="7">
    <location>
        <begin position="136"/>
        <end position="138"/>
    </location>
    <ligand>
        <name>FMN</name>
        <dbReference type="ChEBI" id="CHEBI:58210"/>
    </ligand>
</feature>
<feature type="active site" description="Proton acceptor" evidence="6">
    <location>
        <position position="302"/>
    </location>
</feature>
<dbReference type="Pfam" id="PF01070">
    <property type="entry name" value="FMN_dh"/>
    <property type="match status" value="1"/>
</dbReference>
<feature type="binding site" evidence="7">
    <location>
        <position position="81"/>
    </location>
    <ligand>
        <name>glyoxylate</name>
        <dbReference type="ChEBI" id="CHEBI:36655"/>
    </ligand>
</feature>
<feature type="domain" description="FMN hydroxy acid dehydrogenase" evidence="8">
    <location>
        <begin position="55"/>
        <end position="407"/>
    </location>
</feature>
<feature type="binding site" evidence="7">
    <location>
        <position position="186"/>
    </location>
    <ligand>
        <name>FMN</name>
        <dbReference type="ChEBI" id="CHEBI:58210"/>
    </ligand>
</feature>
<sequence>MELIMPLSRRNFIQNAVLGISAAGLSAAPALAKNISSSTAHIISKTSGHADTSTSKSLHIISLDRLEASAKDVMTEAAYAYIAHGAGDEWTYHENRRAFSDYPLLPHRLSGVAAHSIDIRTDLLGHHLEHPLLIAPMGAHMFVHPEGEVIAAAGAEKAGALYESSGASNRSLEDIAKASKGPKWFQLYFNADAGVTRSLLERAKAAGYSAIIITADALGPGTSDAFLSMSSPFPAGATFGNHDPRYGGKGDFFNQKVELTPADIEFVKKITGLPVIVKGILRGEDAVVAIDAGADAIQVSNHGGRQIDGVPSAISQLQEVAARVGHKVPVIFDSGIRRGIDVVRAISLGATAVAVGRPVLYGIAAGGVGGVASVIEHLKTELRTAMLLSGARTLKDLSQGFIRNKETEH</sequence>
<dbReference type="AlphaFoldDB" id="A0A454A9K3"/>
<proteinExistence type="inferred from homology"/>
<dbReference type="GO" id="GO:0010181">
    <property type="term" value="F:FMN binding"/>
    <property type="evidence" value="ECO:0007669"/>
    <property type="project" value="InterPro"/>
</dbReference>
<reference evidence="9 10" key="1">
    <citation type="journal article" date="2006" name="Mol. Microbiol.">
        <title>Role of pathogenicity island-associated integrases in the genome plasticity of uropathogenic Escherichia coli strain 536.</title>
        <authorList>
            <person name="Hochhut B."/>
            <person name="Wilde C."/>
            <person name="Balling G."/>
            <person name="Middendorf B."/>
            <person name="Dobrindt U."/>
            <person name="Brzuszkiewicz E."/>
            <person name="Gottschalk G."/>
            <person name="Carniel E."/>
            <person name="Hacker J."/>
        </authorList>
    </citation>
    <scope>NUCLEOTIDE SEQUENCE [LARGE SCALE GENOMIC DNA]</scope>
    <source>
        <strain evidence="10">536 / UPEC</strain>
    </source>
</reference>
<dbReference type="RefSeq" id="WP_011579247.1">
    <property type="nucleotide sequence ID" value="NC_008253.1"/>
</dbReference>
<dbReference type="InterPro" id="IPR037396">
    <property type="entry name" value="FMN_HAD"/>
</dbReference>
<feature type="binding site" evidence="7">
    <location>
        <begin position="356"/>
        <end position="357"/>
    </location>
    <ligand>
        <name>FMN</name>
        <dbReference type="ChEBI" id="CHEBI:58210"/>
    </ligand>
</feature>
<feature type="binding site" evidence="7">
    <location>
        <position position="214"/>
    </location>
    <ligand>
        <name>FMN</name>
        <dbReference type="ChEBI" id="CHEBI:58210"/>
    </ligand>
</feature>
<evidence type="ECO:0000313" key="10">
    <source>
        <dbReference type="Proteomes" id="UP000009182"/>
    </source>
</evidence>
<dbReference type="GO" id="GO:0016491">
    <property type="term" value="F:oxidoreductase activity"/>
    <property type="evidence" value="ECO:0007669"/>
    <property type="project" value="UniProtKB-KW"/>
</dbReference>
<dbReference type="InterPro" id="IPR013785">
    <property type="entry name" value="Aldolase_TIM"/>
</dbReference>
<evidence type="ECO:0000256" key="2">
    <source>
        <dbReference type="ARBA" id="ARBA00022630"/>
    </source>
</evidence>
<comment type="similarity">
    <text evidence="5">Belongs to the FMN-dependent alpha-hydroxy acid dehydrogenase family.</text>
</comment>
<keyword evidence="3 7" id="KW-0288">FMN</keyword>
<evidence type="ECO:0000313" key="9">
    <source>
        <dbReference type="EMBL" id="ABG71759.1"/>
    </source>
</evidence>
<feature type="binding site" evidence="7">
    <location>
        <position position="302"/>
    </location>
    <ligand>
        <name>glyoxylate</name>
        <dbReference type="ChEBI" id="CHEBI:36655"/>
    </ligand>
</feature>
<evidence type="ECO:0000259" key="8">
    <source>
        <dbReference type="PROSITE" id="PS51349"/>
    </source>
</evidence>
<dbReference type="PIRSF" id="PIRSF000138">
    <property type="entry name" value="Al-hdrx_acd_dh"/>
    <property type="match status" value="1"/>
</dbReference>
<gene>
    <name evidence="9" type="ordered locus">ECP_3788</name>
</gene>
<dbReference type="SUPFAM" id="SSF51395">
    <property type="entry name" value="FMN-linked oxidoreductases"/>
    <property type="match status" value="1"/>
</dbReference>
<organism evidence="9 10">
    <name type="scientific">Escherichia coli O6:K15:H31 (strain 536 / UPEC)</name>
    <dbReference type="NCBI Taxonomy" id="362663"/>
    <lineage>
        <taxon>Bacteria</taxon>
        <taxon>Pseudomonadati</taxon>
        <taxon>Pseudomonadota</taxon>
        <taxon>Gammaproteobacteria</taxon>
        <taxon>Enterobacterales</taxon>
        <taxon>Enterobacteriaceae</taxon>
        <taxon>Escherichia</taxon>
    </lineage>
</organism>
<accession>A0A454A9K3</accession>